<feature type="domain" description="DUF7946" evidence="1">
    <location>
        <begin position="12"/>
        <end position="192"/>
    </location>
</feature>
<reference evidence="3 4" key="1">
    <citation type="submission" date="2020-08" db="EMBL/GenBank/DDBJ databases">
        <title>Genomic Encyclopedia of Type Strains, Phase IV (KMG-IV): sequencing the most valuable type-strain genomes for metagenomic binning, comparative biology and taxonomic classification.</title>
        <authorList>
            <person name="Goeker M."/>
        </authorList>
    </citation>
    <scope>NUCLEOTIDE SEQUENCE [LARGE SCALE GENOMIC DNA]</scope>
    <source>
        <strain evidence="3 4">DSM 26736</strain>
    </source>
</reference>
<keyword evidence="4" id="KW-1185">Reference proteome</keyword>
<dbReference type="AlphaFoldDB" id="A0A840YJX7"/>
<dbReference type="InterPro" id="IPR057707">
    <property type="entry name" value="DUF7947"/>
</dbReference>
<evidence type="ECO:0000259" key="1">
    <source>
        <dbReference type="Pfam" id="PF25678"/>
    </source>
</evidence>
<evidence type="ECO:0000313" key="3">
    <source>
        <dbReference type="EMBL" id="MBB5709306.1"/>
    </source>
</evidence>
<dbReference type="EMBL" id="JACIJF010000001">
    <property type="protein sequence ID" value="MBB5709306.1"/>
    <property type="molecule type" value="Genomic_DNA"/>
</dbReference>
<organism evidence="3 4">
    <name type="scientific">Sphingomonas xinjiangensis</name>
    <dbReference type="NCBI Taxonomy" id="643568"/>
    <lineage>
        <taxon>Bacteria</taxon>
        <taxon>Pseudomonadati</taxon>
        <taxon>Pseudomonadota</taxon>
        <taxon>Alphaproteobacteria</taxon>
        <taxon>Sphingomonadales</taxon>
        <taxon>Sphingomonadaceae</taxon>
        <taxon>Sphingomonas</taxon>
    </lineage>
</organism>
<dbReference type="RefSeq" id="WP_184083893.1">
    <property type="nucleotide sequence ID" value="NZ_JACIJF010000001.1"/>
</dbReference>
<dbReference type="Proteomes" id="UP000527143">
    <property type="component" value="Unassembled WGS sequence"/>
</dbReference>
<dbReference type="Pfam" id="PF25678">
    <property type="entry name" value="DUF7946"/>
    <property type="match status" value="1"/>
</dbReference>
<comment type="caution">
    <text evidence="3">The sequence shown here is derived from an EMBL/GenBank/DDBJ whole genome shotgun (WGS) entry which is preliminary data.</text>
</comment>
<dbReference type="Pfam" id="PF25679">
    <property type="entry name" value="DUF7947"/>
    <property type="match status" value="1"/>
</dbReference>
<sequence>MSTALAQHDEIIIRYDGLDAANHSIEIDALGDSLKGLGRIIGVAATFAITEKLVLHSDARPLKVVVGPPEANCLTLHAALAWVDQSDFMAGTASALTASLVTYVITRFARRKEEMKHLRAIAEQALKQAGHRDDAIITRLLDTVDKMADSLKPAVRKAVKPVGVTAQTMTIRGSRADGEALVVDKAMRDVIDADEPIEIGDEVAITVRFFEMNWDTRTCRIATESDPETRYSAEITDPAIQVPNNAYATAFAGQTPLAVRAKPTLREGEVERWYISAHF</sequence>
<accession>A0A840YJX7</accession>
<feature type="domain" description="DUF7947" evidence="2">
    <location>
        <begin position="202"/>
        <end position="278"/>
    </location>
</feature>
<name>A0A840YJX7_9SPHN</name>
<dbReference type="InterPro" id="IPR057706">
    <property type="entry name" value="DUF7946"/>
</dbReference>
<evidence type="ECO:0000313" key="4">
    <source>
        <dbReference type="Proteomes" id="UP000527143"/>
    </source>
</evidence>
<proteinExistence type="predicted"/>
<evidence type="ECO:0000259" key="2">
    <source>
        <dbReference type="Pfam" id="PF25679"/>
    </source>
</evidence>
<gene>
    <name evidence="3" type="ORF">FHT02_000512</name>
</gene>
<protein>
    <submittedName>
        <fullName evidence="3">Uncharacterized protein</fullName>
    </submittedName>
</protein>